<protein>
    <submittedName>
        <fullName evidence="1">Uncharacterized protein</fullName>
    </submittedName>
</protein>
<evidence type="ECO:0000313" key="2">
    <source>
        <dbReference type="Proteomes" id="UP001234202"/>
    </source>
</evidence>
<dbReference type="EMBL" id="JASBWV010000011">
    <property type="protein sequence ID" value="KAJ9123802.1"/>
    <property type="molecule type" value="Genomic_DNA"/>
</dbReference>
<reference evidence="1" key="1">
    <citation type="submission" date="2023-04" db="EMBL/GenBank/DDBJ databases">
        <title>Draft Genome sequencing of Naganishia species isolated from polar environments using Oxford Nanopore Technology.</title>
        <authorList>
            <person name="Leo P."/>
            <person name="Venkateswaran K."/>
        </authorList>
    </citation>
    <scope>NUCLEOTIDE SEQUENCE</scope>
    <source>
        <strain evidence="1">DBVPG 5303</strain>
    </source>
</reference>
<comment type="caution">
    <text evidence="1">The sequence shown here is derived from an EMBL/GenBank/DDBJ whole genome shotgun (WGS) entry which is preliminary data.</text>
</comment>
<proteinExistence type="predicted"/>
<sequence>MSSQQHRSHTSEHASQRTEENTFEQASMSMSTPRKRQKTVDIGLEGSAGLMTPPDSRHKRSARVSNESLQGTFVDDEGRAGTERSSKRRRVNPNVPASNPPSAPFPTPRKIILRVRNPAEVFTPPATPSTKVLNDRNTQEIPLTPESSSKQRKAERNDLTPWKKVDALPPHLANLLALHKSFDLALSLHVATHPPVLPPLEPSLLQAHEYGLKSLDVDLDALTNYVALKPMVEKSCGKRFGLSELKRLMWLWQWTGENEEQVGAASKPIMDSGNSPFIDEDIDFAPKRLTLSKNNAGNLMSCYNVTPTRTIDAATSRRVHTYGFGIRITLTPREAASACNTIHSMNDPFGNAGKAVGAVARWSAGSEARCKELECRLWAWVDKNSKIESEVSTCKQANPRTVLILLSQIRESTLAYPTSPTASADVDSKIPHVPCAALPQLQQAVGNLMPAFNLAASAAADPGSPSRRLPLANNKSSPLSSLKNAAPGLLPPPAFRSVNQKLQAVAGTVSSGSPSLEDNLHLPSQSGISKGNGNQALVNEDVFGPVLMIPKQTKVTAAGSAEARQQALYDRIKARSNKDISISSSRPVSRGGRLGMNNMSASQTQDELKRRSTLSRLEGVAEAVWMFFSLSPSNTASMSSPGSSPRAKRRAFPVSEVVDVVVKSSKTPISGPEAYDSLILLTRLCPSFLVLRTIAKQEWLEMPSTAHTISSPGSRLNLAGPSSPGKVVIRGGGGSLREVRERIRRELGDM</sequence>
<gene>
    <name evidence="1" type="ORF">QFC24_003578</name>
</gene>
<name>A0ACC2XIM4_9TREE</name>
<dbReference type="Proteomes" id="UP001234202">
    <property type="component" value="Unassembled WGS sequence"/>
</dbReference>
<organism evidence="1 2">
    <name type="scientific">Naganishia onofrii</name>
    <dbReference type="NCBI Taxonomy" id="1851511"/>
    <lineage>
        <taxon>Eukaryota</taxon>
        <taxon>Fungi</taxon>
        <taxon>Dikarya</taxon>
        <taxon>Basidiomycota</taxon>
        <taxon>Agaricomycotina</taxon>
        <taxon>Tremellomycetes</taxon>
        <taxon>Filobasidiales</taxon>
        <taxon>Filobasidiaceae</taxon>
        <taxon>Naganishia</taxon>
    </lineage>
</organism>
<evidence type="ECO:0000313" key="1">
    <source>
        <dbReference type="EMBL" id="KAJ9123802.1"/>
    </source>
</evidence>
<accession>A0ACC2XIM4</accession>
<keyword evidence="2" id="KW-1185">Reference proteome</keyword>